<dbReference type="AlphaFoldDB" id="A0A9W9YD40"/>
<accession>A0A9W9YD40</accession>
<dbReference type="Pfam" id="PF21408">
    <property type="entry name" value="MTR4-like_stalk"/>
    <property type="match status" value="1"/>
</dbReference>
<evidence type="ECO:0000259" key="6">
    <source>
        <dbReference type="Pfam" id="PF13234"/>
    </source>
</evidence>
<organism evidence="8 9">
    <name type="scientific">Desmophyllum pertusum</name>
    <dbReference type="NCBI Taxonomy" id="174260"/>
    <lineage>
        <taxon>Eukaryota</taxon>
        <taxon>Metazoa</taxon>
        <taxon>Cnidaria</taxon>
        <taxon>Anthozoa</taxon>
        <taxon>Hexacorallia</taxon>
        <taxon>Scleractinia</taxon>
        <taxon>Caryophylliina</taxon>
        <taxon>Caryophylliidae</taxon>
        <taxon>Desmophyllum</taxon>
    </lineage>
</organism>
<sequence length="257" mass="29437">MFTLLKLGKPTQLISRFRLTYSMILNLLRVEELRVEDMMKRSFAEFHMQKDAQERKHEMEEIEKKLQNIKEVDCTFCSEDLKPYFKACRELSELTRIVQAAILSSPHGQRALSPGRVVTINTAEHKNALAVILQTENASTQGYSTLQSQLVSSPKERKFEVLVICDAEEHKSGNNDFKTTQGAPAAESNVNQGAQPFIKRRLFLPEGRCSHRIVQVNGSEIRAISVRQMKVDTSKIIDDHKKRMLPRFRNDLPGKRP</sequence>
<name>A0A9W9YD40_9CNID</name>
<dbReference type="PANTHER" id="PTHR12131:SF1">
    <property type="entry name" value="ATP-DEPENDENT RNA HELICASE SUPV3L1, MITOCHONDRIAL-RELATED"/>
    <property type="match status" value="1"/>
</dbReference>
<reference evidence="8" key="1">
    <citation type="submission" date="2023-01" db="EMBL/GenBank/DDBJ databases">
        <title>Genome assembly of the deep-sea coral Lophelia pertusa.</title>
        <authorList>
            <person name="Herrera S."/>
            <person name="Cordes E."/>
        </authorList>
    </citation>
    <scope>NUCLEOTIDE SEQUENCE</scope>
    <source>
        <strain evidence="8">USNM1676648</strain>
        <tissue evidence="8">Polyp</tissue>
    </source>
</reference>
<gene>
    <name evidence="8" type="ORF">OS493_014723</name>
</gene>
<comment type="caution">
    <text evidence="8">The sequence shown here is derived from an EMBL/GenBank/DDBJ whole genome shotgun (WGS) entry which is preliminary data.</text>
</comment>
<feature type="domain" description="Exosome RNA helicase MTR4-like beta-barrel" evidence="6">
    <location>
        <begin position="105"/>
        <end position="235"/>
    </location>
</feature>
<dbReference type="FunFam" id="1.10.3380.30:FF:000020">
    <property type="entry name" value="Ski2-like RNA helicase"/>
    <property type="match status" value="1"/>
</dbReference>
<evidence type="ECO:0000313" key="9">
    <source>
        <dbReference type="Proteomes" id="UP001163046"/>
    </source>
</evidence>
<keyword evidence="9" id="KW-1185">Reference proteome</keyword>
<feature type="domain" description="Exosome RNA helicase MTR4-like stalk" evidence="7">
    <location>
        <begin position="36"/>
        <end position="102"/>
    </location>
</feature>
<evidence type="ECO:0000256" key="2">
    <source>
        <dbReference type="ARBA" id="ARBA00022801"/>
    </source>
</evidence>
<keyword evidence="2" id="KW-0378">Hydrolase</keyword>
<dbReference type="GO" id="GO:0055087">
    <property type="term" value="C:Ski complex"/>
    <property type="evidence" value="ECO:0007669"/>
    <property type="project" value="TreeGrafter"/>
</dbReference>
<dbReference type="InterPro" id="IPR025696">
    <property type="entry name" value="Beta-barrel_MTR4"/>
</dbReference>
<dbReference type="PANTHER" id="PTHR12131">
    <property type="entry name" value="ATP-DEPENDENT RNA AND DNA HELICASE"/>
    <property type="match status" value="1"/>
</dbReference>
<comment type="catalytic activity">
    <reaction evidence="5">
        <text>ATP + H2O = ADP + phosphate + H(+)</text>
        <dbReference type="Rhea" id="RHEA:13065"/>
        <dbReference type="ChEBI" id="CHEBI:15377"/>
        <dbReference type="ChEBI" id="CHEBI:15378"/>
        <dbReference type="ChEBI" id="CHEBI:30616"/>
        <dbReference type="ChEBI" id="CHEBI:43474"/>
        <dbReference type="ChEBI" id="CHEBI:456216"/>
        <dbReference type="EC" id="3.6.4.13"/>
    </reaction>
</comment>
<dbReference type="GO" id="GO:0005524">
    <property type="term" value="F:ATP binding"/>
    <property type="evidence" value="ECO:0007669"/>
    <property type="project" value="UniProtKB-KW"/>
</dbReference>
<dbReference type="Gene3D" id="1.10.3380.30">
    <property type="match status" value="1"/>
</dbReference>
<dbReference type="Proteomes" id="UP001163046">
    <property type="component" value="Unassembled WGS sequence"/>
</dbReference>
<keyword evidence="3" id="KW-0347">Helicase</keyword>
<keyword evidence="4" id="KW-0067">ATP-binding</keyword>
<dbReference type="EMBL" id="MU827784">
    <property type="protein sequence ID" value="KAJ7334412.1"/>
    <property type="molecule type" value="Genomic_DNA"/>
</dbReference>
<keyword evidence="1" id="KW-0547">Nucleotide-binding</keyword>
<dbReference type="GO" id="GO:0003724">
    <property type="term" value="F:RNA helicase activity"/>
    <property type="evidence" value="ECO:0007669"/>
    <property type="project" value="UniProtKB-EC"/>
</dbReference>
<evidence type="ECO:0000256" key="4">
    <source>
        <dbReference type="ARBA" id="ARBA00022840"/>
    </source>
</evidence>
<dbReference type="OrthoDB" id="64767at2759"/>
<evidence type="ECO:0000256" key="3">
    <source>
        <dbReference type="ARBA" id="ARBA00022806"/>
    </source>
</evidence>
<evidence type="ECO:0000256" key="5">
    <source>
        <dbReference type="ARBA" id="ARBA00047984"/>
    </source>
</evidence>
<protein>
    <submittedName>
        <fullName evidence="8">Uncharacterized protein</fullName>
    </submittedName>
</protein>
<dbReference type="InterPro" id="IPR048392">
    <property type="entry name" value="MTR4-like_stalk"/>
</dbReference>
<dbReference type="Pfam" id="PF13234">
    <property type="entry name" value="MTR4_beta-barrel"/>
    <property type="match status" value="1"/>
</dbReference>
<proteinExistence type="predicted"/>
<evidence type="ECO:0000256" key="1">
    <source>
        <dbReference type="ARBA" id="ARBA00022741"/>
    </source>
</evidence>
<evidence type="ECO:0000259" key="7">
    <source>
        <dbReference type="Pfam" id="PF21408"/>
    </source>
</evidence>
<evidence type="ECO:0000313" key="8">
    <source>
        <dbReference type="EMBL" id="KAJ7334412.1"/>
    </source>
</evidence>
<dbReference type="GO" id="GO:0016787">
    <property type="term" value="F:hydrolase activity"/>
    <property type="evidence" value="ECO:0007669"/>
    <property type="project" value="UniProtKB-KW"/>
</dbReference>
<dbReference type="InterPro" id="IPR050699">
    <property type="entry name" value="RNA-DNA_Helicase"/>
</dbReference>
<dbReference type="GO" id="GO:0070478">
    <property type="term" value="P:nuclear-transcribed mRNA catabolic process, 3'-5' exonucleolytic nonsense-mediated decay"/>
    <property type="evidence" value="ECO:0007669"/>
    <property type="project" value="TreeGrafter"/>
</dbReference>